<dbReference type="InterPro" id="IPR011050">
    <property type="entry name" value="Pectin_lyase_fold/virulence"/>
</dbReference>
<dbReference type="OrthoDB" id="960258at2"/>
<dbReference type="AlphaFoldDB" id="A0A4U6D009"/>
<feature type="chain" id="PRO_5020760821" description="Probable pectate lyase C" evidence="2">
    <location>
        <begin position="22"/>
        <end position="993"/>
    </location>
</feature>
<dbReference type="Gene3D" id="2.160.20.10">
    <property type="entry name" value="Single-stranded right-handed beta-helix, Pectin lyase-like"/>
    <property type="match status" value="2"/>
</dbReference>
<dbReference type="NCBIfam" id="NF041518">
    <property type="entry name" value="choice_anch_Q"/>
    <property type="match status" value="2"/>
</dbReference>
<evidence type="ECO:0000256" key="2">
    <source>
        <dbReference type="SAM" id="SignalP"/>
    </source>
</evidence>
<keyword evidence="4" id="KW-1185">Reference proteome</keyword>
<name>A0A4U6D009_9BACT</name>
<dbReference type="NCBIfam" id="TIGR04183">
    <property type="entry name" value="Por_Secre_tail"/>
    <property type="match status" value="1"/>
</dbReference>
<gene>
    <name evidence="3" type="ORF">FDK13_31090</name>
</gene>
<proteinExistence type="predicted"/>
<dbReference type="RefSeq" id="WP_137343914.1">
    <property type="nucleotide sequence ID" value="NZ_SZVO01000021.1"/>
</dbReference>
<dbReference type="InterPro" id="IPR026444">
    <property type="entry name" value="Secre_tail"/>
</dbReference>
<dbReference type="InterPro" id="IPR018247">
    <property type="entry name" value="EF_Hand_1_Ca_BS"/>
</dbReference>
<dbReference type="EMBL" id="SZVO01000021">
    <property type="protein sequence ID" value="TKT87054.1"/>
    <property type="molecule type" value="Genomic_DNA"/>
</dbReference>
<dbReference type="InterPro" id="IPR059226">
    <property type="entry name" value="Choice_anch_Q_dom"/>
</dbReference>
<comment type="caution">
    <text evidence="3">The sequence shown here is derived from an EMBL/GenBank/DDBJ whole genome shotgun (WGS) entry which is preliminary data.</text>
</comment>
<dbReference type="InterPro" id="IPR012334">
    <property type="entry name" value="Pectin_lyas_fold"/>
</dbReference>
<feature type="signal peptide" evidence="2">
    <location>
        <begin position="1"/>
        <end position="21"/>
    </location>
</feature>
<organism evidence="3 4">
    <name type="scientific">Dyadobacter frigoris</name>
    <dbReference type="NCBI Taxonomy" id="2576211"/>
    <lineage>
        <taxon>Bacteria</taxon>
        <taxon>Pseudomonadati</taxon>
        <taxon>Bacteroidota</taxon>
        <taxon>Cytophagia</taxon>
        <taxon>Cytophagales</taxon>
        <taxon>Spirosomataceae</taxon>
        <taxon>Dyadobacter</taxon>
    </lineage>
</organism>
<sequence>MKKFRVIGMLFAIVFSQQIIAQITPANGIVYVKKGSAGNGSSWADAAGELADALVAAKSNSAILQIWVAGGIYKPIYSAIDLDFGTNNTIASYRKNNAFLMVNNLKIYGGFAGNENTLAERNLSLAVNKCTLSGDIDNDNSISAGDVYHVVISAGNVGTAELNGFTISGGRAFDFYYNQGQFSYGAYNIINGRKVMVDYGGGMSTAASSPRLTNVIISANKANYGSGMFNDASSSPILTNVIISTNIAYYGGGMFNFSSSSPVLTNVTIVDNLSDGPGGGMFNSLSSPKINNSIIYNNRTGNNVDNGVKNLDLAPVYKNSLVQDNPAGANMVIYAGDANSIFTSVSSNAFYQLAGDYTLTAGSPAIHAGSNAFYAAGQSPDLSAIKTDLAGNQRIKGSVDLGAYESPYVIVLPDANGIVYVRQHGAGNAKGGSWANASAELADVLVAAKTNKAITQIWVAGGVFKPLYSPADNNFGNPDGRNNTFSLVSYIMVYGGFAGTETTLDQRDLTLAANMSILSGDFNGDDVVTGSGATLSFSGNTENAYHVVVSVADEGSAELNGFTITGGNANLASSIIVNGRNVSSGIGGGMANVYSGSSAANLIIKDNSAILGGGMTNSNSYPILYNLILNNNYAVSHGGGMADNSSQSVLNNLFISGNNSSGDGGGIFCSFSGPWLNNSTISGNVAASGGSELHLVDGSVRIHNSIIIGSGENAVGLEYDATVEASYSLMDGQRFSNNIDASKYTPGQIFTNPGLGDYTLKAGSVALNAGSDALYAPYSGSISADKDIAGNPRLVGSSIDMGAFEAPQSVLPVTLISFTASLQGENNVLLRWSTASELNNEGFELEILRTDNTYQKIGFIKGSGTTSTDHHYQTVVTDLAPGMYYFRLKIIDTDQSFTYSRLRSVKVTNGVALTAKMYPNPLAGRHVYLEMVGQPINNASVKIANSLGQAVKSADYKNITGPLEIEMPAAAGTYYIEVTTENAETFVRKIVKF</sequence>
<evidence type="ECO:0000313" key="4">
    <source>
        <dbReference type="Proteomes" id="UP000304900"/>
    </source>
</evidence>
<reference evidence="3 4" key="1">
    <citation type="submission" date="2019-05" db="EMBL/GenBank/DDBJ databases">
        <title>Dyadobacter AR-3-8 sp. nov., isolated from arctic soil.</title>
        <authorList>
            <person name="Chaudhary D.K."/>
        </authorList>
    </citation>
    <scope>NUCLEOTIDE SEQUENCE [LARGE SCALE GENOMIC DNA]</scope>
    <source>
        <strain evidence="3 4">AR-3-8</strain>
    </source>
</reference>
<dbReference type="SUPFAM" id="SSF51126">
    <property type="entry name" value="Pectin lyase-like"/>
    <property type="match status" value="2"/>
</dbReference>
<evidence type="ECO:0000313" key="3">
    <source>
        <dbReference type="EMBL" id="TKT87054.1"/>
    </source>
</evidence>
<evidence type="ECO:0000256" key="1">
    <source>
        <dbReference type="ARBA" id="ARBA00016512"/>
    </source>
</evidence>
<dbReference type="Proteomes" id="UP000304900">
    <property type="component" value="Unassembled WGS sequence"/>
</dbReference>
<accession>A0A4U6D009</accession>
<dbReference type="PROSITE" id="PS00018">
    <property type="entry name" value="EF_HAND_1"/>
    <property type="match status" value="1"/>
</dbReference>
<keyword evidence="2" id="KW-0732">Signal</keyword>
<protein>
    <recommendedName>
        <fullName evidence="1">Probable pectate lyase C</fullName>
    </recommendedName>
</protein>